<comment type="caution">
    <text evidence="4">The sequence shown here is derived from an EMBL/GenBank/DDBJ whole genome shotgun (WGS) entry which is preliminary data.</text>
</comment>
<dbReference type="InterPro" id="IPR002110">
    <property type="entry name" value="Ankyrin_rpt"/>
</dbReference>
<dbReference type="PROSITE" id="PS50088">
    <property type="entry name" value="ANK_REPEAT"/>
    <property type="match status" value="2"/>
</dbReference>
<accession>A0A8H7TB03</accession>
<evidence type="ECO:0000256" key="1">
    <source>
        <dbReference type="ARBA" id="ARBA00022737"/>
    </source>
</evidence>
<gene>
    <name evidence="4" type="ORF">IFR04_011124</name>
</gene>
<dbReference type="InterPro" id="IPR056884">
    <property type="entry name" value="NPHP3-like_N"/>
</dbReference>
<feature type="repeat" description="ANK" evidence="2">
    <location>
        <begin position="1241"/>
        <end position="1273"/>
    </location>
</feature>
<evidence type="ECO:0000313" key="5">
    <source>
        <dbReference type="Proteomes" id="UP000664132"/>
    </source>
</evidence>
<evidence type="ECO:0000313" key="4">
    <source>
        <dbReference type="EMBL" id="KAG4415760.1"/>
    </source>
</evidence>
<reference evidence="4" key="1">
    <citation type="submission" date="2021-02" db="EMBL/GenBank/DDBJ databases">
        <title>Genome sequence Cadophora malorum strain M34.</title>
        <authorList>
            <person name="Stefanovic E."/>
            <person name="Vu D."/>
            <person name="Scully C."/>
            <person name="Dijksterhuis J."/>
            <person name="Roader J."/>
            <person name="Houbraken J."/>
        </authorList>
    </citation>
    <scope>NUCLEOTIDE SEQUENCE</scope>
    <source>
        <strain evidence="4">M34</strain>
    </source>
</reference>
<dbReference type="PROSITE" id="PS50297">
    <property type="entry name" value="ANK_REP_REGION"/>
    <property type="match status" value="2"/>
</dbReference>
<name>A0A8H7TB03_9HELO</name>
<feature type="repeat" description="ANK" evidence="2">
    <location>
        <begin position="1208"/>
        <end position="1240"/>
    </location>
</feature>
<dbReference type="InterPro" id="IPR036770">
    <property type="entry name" value="Ankyrin_rpt-contain_sf"/>
</dbReference>
<feature type="domain" description="Nephrocystin 3-like N-terminal" evidence="3">
    <location>
        <begin position="198"/>
        <end position="366"/>
    </location>
</feature>
<dbReference type="Proteomes" id="UP000664132">
    <property type="component" value="Unassembled WGS sequence"/>
</dbReference>
<keyword evidence="5" id="KW-1185">Reference proteome</keyword>
<proteinExistence type="predicted"/>
<keyword evidence="2" id="KW-0040">ANK repeat</keyword>
<dbReference type="InterPro" id="IPR027417">
    <property type="entry name" value="P-loop_NTPase"/>
</dbReference>
<dbReference type="Gene3D" id="3.40.50.300">
    <property type="entry name" value="P-loop containing nucleotide triphosphate hydrolases"/>
    <property type="match status" value="1"/>
</dbReference>
<dbReference type="Pfam" id="PF12796">
    <property type="entry name" value="Ank_2"/>
    <property type="match status" value="2"/>
</dbReference>
<dbReference type="EMBL" id="JAFJYH010000209">
    <property type="protein sequence ID" value="KAG4415760.1"/>
    <property type="molecule type" value="Genomic_DNA"/>
</dbReference>
<keyword evidence="1" id="KW-0677">Repeat</keyword>
<evidence type="ECO:0000256" key="2">
    <source>
        <dbReference type="PROSITE-ProRule" id="PRU00023"/>
    </source>
</evidence>
<dbReference type="SUPFAM" id="SSF48403">
    <property type="entry name" value="Ankyrin repeat"/>
    <property type="match status" value="1"/>
</dbReference>
<dbReference type="Pfam" id="PF24883">
    <property type="entry name" value="NPHP3_N"/>
    <property type="match status" value="1"/>
</dbReference>
<dbReference type="OrthoDB" id="194358at2759"/>
<protein>
    <recommendedName>
        <fullName evidence="3">Nephrocystin 3-like N-terminal domain-containing protein</fullName>
    </recommendedName>
</protein>
<dbReference type="SUPFAM" id="SSF52540">
    <property type="entry name" value="P-loop containing nucleoside triphosphate hydrolases"/>
    <property type="match status" value="1"/>
</dbReference>
<organism evidence="4 5">
    <name type="scientific">Cadophora malorum</name>
    <dbReference type="NCBI Taxonomy" id="108018"/>
    <lineage>
        <taxon>Eukaryota</taxon>
        <taxon>Fungi</taxon>
        <taxon>Dikarya</taxon>
        <taxon>Ascomycota</taxon>
        <taxon>Pezizomycotina</taxon>
        <taxon>Leotiomycetes</taxon>
        <taxon>Helotiales</taxon>
        <taxon>Ploettnerulaceae</taxon>
        <taxon>Cadophora</taxon>
    </lineage>
</organism>
<evidence type="ECO:0000259" key="3">
    <source>
        <dbReference type="Pfam" id="PF24883"/>
    </source>
</evidence>
<dbReference type="Gene3D" id="1.25.40.20">
    <property type="entry name" value="Ankyrin repeat-containing domain"/>
    <property type="match status" value="2"/>
</dbReference>
<dbReference type="PANTHER" id="PTHR10039">
    <property type="entry name" value="AMELOGENIN"/>
    <property type="match status" value="1"/>
</dbReference>
<dbReference type="PANTHER" id="PTHR10039:SF15">
    <property type="entry name" value="NACHT DOMAIN-CONTAINING PROTEIN"/>
    <property type="match status" value="1"/>
</dbReference>
<dbReference type="SMART" id="SM00248">
    <property type="entry name" value="ANK"/>
    <property type="match status" value="6"/>
</dbReference>
<sequence length="1417" mass="157098">MAEALGVAASIAGLITIADIVVRRGYEFIKLVKGAGETVEKVISEVNWLFGMLHSLQNVARRLEGNAQALDPTMQINWIEPCYRTFSNIQDFLQMAMAGDSMTRMEKVKWPLRQSATLELLKDLERHKSNITLAVNAKEMSALCDIRDGVQSLRAAIDSQKTVQNQPSDDERHKQLGILGDISARKWQDSNIRLRQPGTGVWFTEGAEFGEWLSQGRSKLWINGIPGAGKTVLMSSTIQKIESELKSPEGGLKALAFFYCDYKDSSTHNASTILGSLARQLIMRHEDCFDNLSIFYQEHISSDRSIRTPSPEEICQLISQLSTHFTAVMIVVDGLDEITHGRAEVSRLLTSLHTTSSSIKTLFSSRPEVDIGHVLNEFQTISIAAKSSDIRLYIASEIERRTADMRLEINDPPLKEHIMTTLASRCDGMFRWVSCQMDYLCECSNNRDRREALTKLPPDLPSSYERILERVNRSTNKENQTLVKRALHWISYAYKDRNSAHPFKTKDMLQALAVHKDDDSFDSSRMTTEERLLHWCSSLVRKNPASGSLELAHFTVEEFLNAIDPLGSPCFVQYRLSGDCSILAKTCLRILKCDNFDGMPIDDVLATSDDMNHRLALFCDQYPVFFHAATTWSHYVHNSPPETVYDATLDLFTSQTCGQIFQRMATIWDFLSCLGNGRVVRWERTAMLFSVKTLRCSNVQTDVTWPSPLHWAVCFSLDKVCQKLIDSGADTNKQSVLGTPLYCSMMPSSLRRTAWSSVSICLYGTRSSSAIQGQLALFKALLQAGAVPSTPSSPDGANVPIDLAIDIACQQRDNGPHHFRFLIELLRNGAQLSADNLQSISSGETMCPLAQGFFSGVEEIIWALLEAGVRARWNPWSAEHLAYFLSIALSPGFSHTAHQYERLSKTIAETLHDGDVIDVKSGLLPNCDNGDGPARLAQTILKTVEMSCKTTEAFSHGSWSVLAQMLTVRNRCILACSSLLSLCPGVDVELQDEITGETLLHMLLKAVDTTLSPSEVSYDTLDLAERLSGRGVPVITPDLSDRSPLDIAAEFEDLDLFETLWRSTSFLEPECENRNSINRLIYHAILGHKAPLLDFILEDMGHGQHQNCASFIFFALCQQDIEGVSLVLAECSKFPWMMDFVVLSLHMAAMPEVGFAVFESLLDTMPHMEDSLGNDPFHYLVSTEDDVSIAKMQLLIASGRSFDDVNNDGFTPLALAVGHKNRQATETLLSAGANPYTAAHQGQTLLHLAACVGNIEAVELLLEVGLVPQIKDDSGMTAEELAVSYGHDPVATIIRNAMDGDHVRNVTNVTTLDDKRLSGISNFPDPHGKLPLRVDRQYGYPATSVNCASAIAQGSTIRNSPDVIEKLNVASLETLHSEIVAPSMQILENERKFAAKRQVQSLDSAFVGSASKKARQA</sequence>